<dbReference type="InterPro" id="IPR035965">
    <property type="entry name" value="PAS-like_dom_sf"/>
</dbReference>
<dbReference type="InterPro" id="IPR050736">
    <property type="entry name" value="Sensor_HK_Regulatory"/>
</dbReference>
<evidence type="ECO:0000313" key="14">
    <source>
        <dbReference type="EMBL" id="CAA6829846.1"/>
    </source>
</evidence>
<evidence type="ECO:0000259" key="13">
    <source>
        <dbReference type="PROSITE" id="PS50112"/>
    </source>
</evidence>
<evidence type="ECO:0000256" key="6">
    <source>
        <dbReference type="ARBA" id="ARBA00022777"/>
    </source>
</evidence>
<feature type="domain" description="PAS" evidence="13">
    <location>
        <begin position="1"/>
        <end position="47"/>
    </location>
</feature>
<keyword evidence="8" id="KW-0902">Two-component regulatory system</keyword>
<dbReference type="Pfam" id="PF02518">
    <property type="entry name" value="HATPase_c"/>
    <property type="match status" value="1"/>
</dbReference>
<keyword evidence="7" id="KW-0067">ATP-binding</keyword>
<comment type="function">
    <text evidence="9">Putative oxygen sensor; modulates the activity of FixJ, a transcriptional activator of nitrogen fixation fixK gene. FixL probably acts as a kinase that phosphorylates FixJ.</text>
</comment>
<dbReference type="InterPro" id="IPR000014">
    <property type="entry name" value="PAS"/>
</dbReference>
<evidence type="ECO:0000256" key="11">
    <source>
        <dbReference type="SAM" id="Coils"/>
    </source>
</evidence>
<comment type="catalytic activity">
    <reaction evidence="1">
        <text>ATP + protein L-histidine = ADP + protein N-phospho-L-histidine.</text>
        <dbReference type="EC" id="2.7.13.3"/>
    </reaction>
</comment>
<dbReference type="SUPFAM" id="SSF55874">
    <property type="entry name" value="ATPase domain of HSP90 chaperone/DNA topoisomerase II/histidine kinase"/>
    <property type="match status" value="1"/>
</dbReference>
<dbReference type="FunFam" id="3.30.565.10:FF:000006">
    <property type="entry name" value="Sensor histidine kinase WalK"/>
    <property type="match status" value="1"/>
</dbReference>
<dbReference type="InterPro" id="IPR003661">
    <property type="entry name" value="HisK_dim/P_dom"/>
</dbReference>
<evidence type="ECO:0000256" key="2">
    <source>
        <dbReference type="ARBA" id="ARBA00012438"/>
    </source>
</evidence>
<keyword evidence="11" id="KW-0175">Coiled coil</keyword>
<proteinExistence type="predicted"/>
<name>A0A6S6U9H1_9BACT</name>
<dbReference type="EC" id="2.7.13.3" evidence="2"/>
<evidence type="ECO:0000256" key="9">
    <source>
        <dbReference type="ARBA" id="ARBA00059827"/>
    </source>
</evidence>
<dbReference type="InterPro" id="IPR005467">
    <property type="entry name" value="His_kinase_dom"/>
</dbReference>
<dbReference type="Gene3D" id="1.10.287.130">
    <property type="match status" value="1"/>
</dbReference>
<dbReference type="InterPro" id="IPR004358">
    <property type="entry name" value="Sig_transdc_His_kin-like_C"/>
</dbReference>
<dbReference type="NCBIfam" id="TIGR00229">
    <property type="entry name" value="sensory_box"/>
    <property type="match status" value="1"/>
</dbReference>
<dbReference type="PANTHER" id="PTHR43711">
    <property type="entry name" value="TWO-COMPONENT HISTIDINE KINASE"/>
    <property type="match status" value="1"/>
</dbReference>
<feature type="coiled-coil region" evidence="11">
    <location>
        <begin position="130"/>
        <end position="195"/>
    </location>
</feature>
<keyword evidence="6" id="KW-0418">Kinase</keyword>
<feature type="domain" description="Histidine kinase" evidence="12">
    <location>
        <begin position="199"/>
        <end position="415"/>
    </location>
</feature>
<dbReference type="InterPro" id="IPR036890">
    <property type="entry name" value="HATPase_C_sf"/>
</dbReference>
<gene>
    <name evidence="14" type="ORF">HELGO_WM25680</name>
</gene>
<evidence type="ECO:0000256" key="10">
    <source>
        <dbReference type="ARBA" id="ARBA00070616"/>
    </source>
</evidence>
<dbReference type="Pfam" id="PF13426">
    <property type="entry name" value="PAS_9"/>
    <property type="match status" value="1"/>
</dbReference>
<dbReference type="CDD" id="cd00130">
    <property type="entry name" value="PAS"/>
    <property type="match status" value="1"/>
</dbReference>
<dbReference type="GO" id="GO:0005524">
    <property type="term" value="F:ATP binding"/>
    <property type="evidence" value="ECO:0007669"/>
    <property type="project" value="UniProtKB-KW"/>
</dbReference>
<accession>A0A6S6U9H1</accession>
<dbReference type="Gene3D" id="3.30.450.20">
    <property type="entry name" value="PAS domain"/>
    <property type="match status" value="1"/>
</dbReference>
<dbReference type="GO" id="GO:0000155">
    <property type="term" value="F:phosphorelay sensor kinase activity"/>
    <property type="evidence" value="ECO:0007669"/>
    <property type="project" value="InterPro"/>
</dbReference>
<dbReference type="PANTHER" id="PTHR43711:SF26">
    <property type="entry name" value="SENSOR HISTIDINE KINASE RCSC"/>
    <property type="match status" value="1"/>
</dbReference>
<evidence type="ECO:0000256" key="7">
    <source>
        <dbReference type="ARBA" id="ARBA00022840"/>
    </source>
</evidence>
<protein>
    <recommendedName>
        <fullName evidence="10">Sensor protein FixL</fullName>
        <ecNumber evidence="2">2.7.13.3</ecNumber>
    </recommendedName>
</protein>
<dbReference type="SMART" id="SM00091">
    <property type="entry name" value="PAS"/>
    <property type="match status" value="1"/>
</dbReference>
<dbReference type="SUPFAM" id="SSF55785">
    <property type="entry name" value="PYP-like sensor domain (PAS domain)"/>
    <property type="match status" value="1"/>
</dbReference>
<keyword evidence="5" id="KW-0547">Nucleotide-binding</keyword>
<evidence type="ECO:0000256" key="1">
    <source>
        <dbReference type="ARBA" id="ARBA00000085"/>
    </source>
</evidence>
<dbReference type="EMBL" id="CACVAQ010000522">
    <property type="protein sequence ID" value="CAA6829846.1"/>
    <property type="molecule type" value="Genomic_DNA"/>
</dbReference>
<dbReference type="CDD" id="cd00082">
    <property type="entry name" value="HisKA"/>
    <property type="match status" value="1"/>
</dbReference>
<dbReference type="SMART" id="SM00388">
    <property type="entry name" value="HisKA"/>
    <property type="match status" value="1"/>
</dbReference>
<sequence length="417" mass="47088">MKDKISLFIKSIQDCVIIINNRGIIIDSNPAIQKVLGFTPEELTGNNVSMLMGAPHQAKHDQYLQNHQTTGVNKIIGVGREVIAVHKNGSKVPVRLNISELELEGQLFYVGMLHDLTNQRSIRKHITQVNLGLEEEVQTSNQALKEAMEKMTQNKLNLEQEILERKIVQEQLLEAQETIKEALQKERELSELKTRFISTASHEFRTPLSSILSSVSLIERYTTTETQDKRLKHINRIKSSVQNLTQILEDFLSLSKLEEGKKQDSKHIFDLSALILSTIEEVSTFAKSEQVLEYEHSGEMSVIYSNTQTIKNILINLLSNAIKYSPSNSKIYISSVIDATTVTVSVRDEGMGIPLEQQKYLFSRFFRADNATAIQGTGLGLYIVKKYLENIDGTIDFVSAPEQGTTFTICIPKEDFQ</sequence>
<dbReference type="Pfam" id="PF00512">
    <property type="entry name" value="HisKA"/>
    <property type="match status" value="1"/>
</dbReference>
<evidence type="ECO:0000256" key="5">
    <source>
        <dbReference type="ARBA" id="ARBA00022741"/>
    </source>
</evidence>
<dbReference type="SMART" id="SM00387">
    <property type="entry name" value="HATPase_c"/>
    <property type="match status" value="1"/>
</dbReference>
<evidence type="ECO:0000256" key="8">
    <source>
        <dbReference type="ARBA" id="ARBA00023012"/>
    </source>
</evidence>
<dbReference type="PROSITE" id="PS50112">
    <property type="entry name" value="PAS"/>
    <property type="match status" value="1"/>
</dbReference>
<evidence type="ECO:0000256" key="3">
    <source>
        <dbReference type="ARBA" id="ARBA00022553"/>
    </source>
</evidence>
<dbReference type="Gene3D" id="3.30.565.10">
    <property type="entry name" value="Histidine kinase-like ATPase, C-terminal domain"/>
    <property type="match status" value="1"/>
</dbReference>
<dbReference type="PROSITE" id="PS50109">
    <property type="entry name" value="HIS_KIN"/>
    <property type="match status" value="1"/>
</dbReference>
<dbReference type="CDD" id="cd00075">
    <property type="entry name" value="HATPase"/>
    <property type="match status" value="1"/>
</dbReference>
<dbReference type="InterPro" id="IPR036097">
    <property type="entry name" value="HisK_dim/P_sf"/>
</dbReference>
<dbReference type="SUPFAM" id="SSF47384">
    <property type="entry name" value="Homodimeric domain of signal transducing histidine kinase"/>
    <property type="match status" value="1"/>
</dbReference>
<dbReference type="PRINTS" id="PR00344">
    <property type="entry name" value="BCTRLSENSOR"/>
</dbReference>
<keyword evidence="3" id="KW-0597">Phosphoprotein</keyword>
<evidence type="ECO:0000259" key="12">
    <source>
        <dbReference type="PROSITE" id="PS50109"/>
    </source>
</evidence>
<reference evidence="14" key="1">
    <citation type="submission" date="2020-01" db="EMBL/GenBank/DDBJ databases">
        <authorList>
            <person name="Meier V. D."/>
            <person name="Meier V D."/>
        </authorList>
    </citation>
    <scope>NUCLEOTIDE SEQUENCE</scope>
    <source>
        <strain evidence="14">HLG_WM_MAG_10</strain>
    </source>
</reference>
<evidence type="ECO:0000256" key="4">
    <source>
        <dbReference type="ARBA" id="ARBA00022679"/>
    </source>
</evidence>
<dbReference type="AlphaFoldDB" id="A0A6S6U9H1"/>
<dbReference type="InterPro" id="IPR003594">
    <property type="entry name" value="HATPase_dom"/>
</dbReference>
<dbReference type="FunFam" id="3.30.450.20:FF:000060">
    <property type="entry name" value="Sensor protein FixL"/>
    <property type="match status" value="1"/>
</dbReference>
<keyword evidence="4" id="KW-0808">Transferase</keyword>
<organism evidence="14">
    <name type="scientific">uncultured Aureispira sp</name>
    <dbReference type="NCBI Taxonomy" id="1331704"/>
    <lineage>
        <taxon>Bacteria</taxon>
        <taxon>Pseudomonadati</taxon>
        <taxon>Bacteroidota</taxon>
        <taxon>Saprospiria</taxon>
        <taxon>Saprospirales</taxon>
        <taxon>Saprospiraceae</taxon>
        <taxon>Aureispira</taxon>
        <taxon>environmental samples</taxon>
    </lineage>
</organism>